<protein>
    <submittedName>
        <fullName evidence="2">Uncharacterized protein</fullName>
    </submittedName>
</protein>
<accession>A0A7R8YYX1</accession>
<gene>
    <name evidence="2" type="ORF">HERILL_LOCUS11971</name>
</gene>
<name>A0A7R8YYX1_HERIL</name>
<dbReference type="OrthoDB" id="8178576at2759"/>
<dbReference type="PANTHER" id="PTHR39945">
    <property type="entry name" value="FI14129P"/>
    <property type="match status" value="1"/>
</dbReference>
<evidence type="ECO:0000313" key="3">
    <source>
        <dbReference type="Proteomes" id="UP000594454"/>
    </source>
</evidence>
<evidence type="ECO:0000256" key="1">
    <source>
        <dbReference type="SAM" id="SignalP"/>
    </source>
</evidence>
<keyword evidence="3" id="KW-1185">Reference proteome</keyword>
<dbReference type="PANTHER" id="PTHR39945:SF1">
    <property type="entry name" value="FI14129P"/>
    <property type="match status" value="1"/>
</dbReference>
<organism evidence="2 3">
    <name type="scientific">Hermetia illucens</name>
    <name type="common">Black soldier fly</name>
    <dbReference type="NCBI Taxonomy" id="343691"/>
    <lineage>
        <taxon>Eukaryota</taxon>
        <taxon>Metazoa</taxon>
        <taxon>Ecdysozoa</taxon>
        <taxon>Arthropoda</taxon>
        <taxon>Hexapoda</taxon>
        <taxon>Insecta</taxon>
        <taxon>Pterygota</taxon>
        <taxon>Neoptera</taxon>
        <taxon>Endopterygota</taxon>
        <taxon>Diptera</taxon>
        <taxon>Brachycera</taxon>
        <taxon>Stratiomyomorpha</taxon>
        <taxon>Stratiomyidae</taxon>
        <taxon>Hermetiinae</taxon>
        <taxon>Hermetia</taxon>
    </lineage>
</organism>
<feature type="chain" id="PRO_5030859565" evidence="1">
    <location>
        <begin position="27"/>
        <end position="107"/>
    </location>
</feature>
<sequence>MAYQIKTSLLFIIIALVMICIPKTSCRPNGESPGATTVNIEREEGYEDLSDRDYIRVKPCIFNMATMELCMRCAKVTKSTIVYPMCCSNEDTVLDWCREYIYYGSTS</sequence>
<reference evidence="2 3" key="1">
    <citation type="submission" date="2020-11" db="EMBL/GenBank/DDBJ databases">
        <authorList>
            <person name="Wallbank WR R."/>
            <person name="Pardo Diaz C."/>
            <person name="Kozak K."/>
            <person name="Martin S."/>
            <person name="Jiggins C."/>
            <person name="Moest M."/>
            <person name="Warren A I."/>
            <person name="Generalovic N T."/>
            <person name="Byers J.R.P. K."/>
            <person name="Montejo-Kovacevich G."/>
            <person name="Yen C E."/>
        </authorList>
    </citation>
    <scope>NUCLEOTIDE SEQUENCE [LARGE SCALE GENOMIC DNA]</scope>
</reference>
<feature type="signal peptide" evidence="1">
    <location>
        <begin position="1"/>
        <end position="26"/>
    </location>
</feature>
<dbReference type="InParanoid" id="A0A7R8YYX1"/>
<dbReference type="AlphaFoldDB" id="A0A7R8YYX1"/>
<proteinExistence type="predicted"/>
<evidence type="ECO:0000313" key="2">
    <source>
        <dbReference type="EMBL" id="CAD7089417.1"/>
    </source>
</evidence>
<dbReference type="OMA" id="CCNNDEN"/>
<keyword evidence="1" id="KW-0732">Signal</keyword>
<dbReference type="EMBL" id="LR899012">
    <property type="protein sequence ID" value="CAD7089417.1"/>
    <property type="molecule type" value="Genomic_DNA"/>
</dbReference>
<dbReference type="Proteomes" id="UP000594454">
    <property type="component" value="Chromosome 4"/>
</dbReference>